<dbReference type="PANTHER" id="PTHR11937">
    <property type="entry name" value="ACTIN"/>
    <property type="match status" value="1"/>
</dbReference>
<dbReference type="SMART" id="SM00268">
    <property type="entry name" value="ACTIN"/>
    <property type="match status" value="1"/>
</dbReference>
<evidence type="ECO:0000313" key="3">
    <source>
        <dbReference type="Proteomes" id="UP001160148"/>
    </source>
</evidence>
<dbReference type="CDD" id="cd13395">
    <property type="entry name" value="ASKHA_NBD_Arp4_ACTL6-like"/>
    <property type="match status" value="1"/>
</dbReference>
<dbReference type="Gene3D" id="3.30.420.40">
    <property type="match status" value="2"/>
</dbReference>
<dbReference type="InterPro" id="IPR004000">
    <property type="entry name" value="Actin"/>
</dbReference>
<evidence type="ECO:0000256" key="1">
    <source>
        <dbReference type="RuleBase" id="RU000487"/>
    </source>
</evidence>
<name>A0AAV0WNE4_9HEMI</name>
<gene>
    <name evidence="2" type="ORF">MEUPH1_LOCUS12790</name>
</gene>
<dbReference type="Pfam" id="PF00022">
    <property type="entry name" value="Actin"/>
    <property type="match status" value="1"/>
</dbReference>
<dbReference type="Gene3D" id="3.90.640.10">
    <property type="entry name" value="Actin, Chain A, domain 4"/>
    <property type="match status" value="1"/>
</dbReference>
<dbReference type="Proteomes" id="UP001160148">
    <property type="component" value="Unassembled WGS sequence"/>
</dbReference>
<evidence type="ECO:0008006" key="4">
    <source>
        <dbReference type="Google" id="ProtNLM"/>
    </source>
</evidence>
<dbReference type="InterPro" id="IPR043129">
    <property type="entry name" value="ATPase_NBD"/>
</dbReference>
<dbReference type="AlphaFoldDB" id="A0AAV0WNE4"/>
<keyword evidence="3" id="KW-1185">Reference proteome</keyword>
<dbReference type="FunFam" id="3.90.640.10:FF:000009">
    <property type="entry name" value="Actin-like 6A, isoform CRA_a"/>
    <property type="match status" value="1"/>
</dbReference>
<dbReference type="Gene3D" id="2.30.36.70">
    <property type="entry name" value="Actin, Chain A, domain 2"/>
    <property type="match status" value="1"/>
</dbReference>
<dbReference type="FunFam" id="3.30.420.40:FF:000502">
    <property type="entry name" value="Actin-Related Proteins"/>
    <property type="match status" value="1"/>
</dbReference>
<dbReference type="SUPFAM" id="SSF53067">
    <property type="entry name" value="Actin-like ATPase domain"/>
    <property type="match status" value="2"/>
</dbReference>
<proteinExistence type="inferred from homology"/>
<protein>
    <recommendedName>
        <fullName evidence="4">Actin-like protein 6A</fullName>
    </recommendedName>
</protein>
<evidence type="ECO:0000313" key="2">
    <source>
        <dbReference type="EMBL" id="CAI6357132.1"/>
    </source>
</evidence>
<dbReference type="PRINTS" id="PR00190">
    <property type="entry name" value="ACTIN"/>
</dbReference>
<sequence>MNINMLYGGDEIGAIVFDLGSQSMRIGAAQDDSPKFELPSMVGILNDGTPDTSALEPGAKSGNRINGNMKYFTDVTSLNVPRKDKEVKNCMKDGMIDDWDLFEKIVDYSYSKCLHTESQYHPVLFSESPFNTRSKREELVELMFEKYNVPAVYLCRNAVLAAFSCGRPTSIVVDSGAIHTSAIPVHDGFVIHSAVVKCPLGGNFISTQCKEFLAENNIEVTPHYMVAQKTPVKDKEKPIWTKKRTLPEVTDSWYNYMCQSVIQDFQHSVLQVSETPYDEKIVSTLPTSHYEFPNGYNQDFGNERFKIPEMLFDPSPNMGGSMLSMSHIVVTSAGMCDVDIRPTLYNNIVVTGGNSLIQGFPERLNRDLTSRVPASMRLRMISPNGSVERRFGAWIGGSIIASTGTFQQLWFSCQEYKDGGKGQIHNKCN</sequence>
<reference evidence="2 3" key="1">
    <citation type="submission" date="2023-01" db="EMBL/GenBank/DDBJ databases">
        <authorList>
            <person name="Whitehead M."/>
        </authorList>
    </citation>
    <scope>NUCLEOTIDE SEQUENCE [LARGE SCALE GENOMIC DNA]</scope>
</reference>
<dbReference type="EMBL" id="CARXXK010000002">
    <property type="protein sequence ID" value="CAI6357132.1"/>
    <property type="molecule type" value="Genomic_DNA"/>
</dbReference>
<comment type="caution">
    <text evidence="2">The sequence shown here is derived from an EMBL/GenBank/DDBJ whole genome shotgun (WGS) entry which is preliminary data.</text>
</comment>
<accession>A0AAV0WNE4</accession>
<organism evidence="2 3">
    <name type="scientific">Macrosiphum euphorbiae</name>
    <name type="common">potato aphid</name>
    <dbReference type="NCBI Taxonomy" id="13131"/>
    <lineage>
        <taxon>Eukaryota</taxon>
        <taxon>Metazoa</taxon>
        <taxon>Ecdysozoa</taxon>
        <taxon>Arthropoda</taxon>
        <taxon>Hexapoda</taxon>
        <taxon>Insecta</taxon>
        <taxon>Pterygota</taxon>
        <taxon>Neoptera</taxon>
        <taxon>Paraneoptera</taxon>
        <taxon>Hemiptera</taxon>
        <taxon>Sternorrhyncha</taxon>
        <taxon>Aphidomorpha</taxon>
        <taxon>Aphidoidea</taxon>
        <taxon>Aphididae</taxon>
        <taxon>Macrosiphini</taxon>
        <taxon>Macrosiphum</taxon>
    </lineage>
</organism>
<comment type="similarity">
    <text evidence="1">Belongs to the actin family.</text>
</comment>